<evidence type="ECO:0000256" key="4">
    <source>
        <dbReference type="ARBA" id="ARBA00022917"/>
    </source>
</evidence>
<protein>
    <submittedName>
        <fullName evidence="7">Winged helix-turn-helix domain-containing protein</fullName>
    </submittedName>
</protein>
<dbReference type="Gene3D" id="3.30.1360.30">
    <property type="entry name" value="GAD-like domain"/>
    <property type="match status" value="1"/>
</dbReference>
<evidence type="ECO:0000256" key="2">
    <source>
        <dbReference type="ARBA" id="ARBA00022741"/>
    </source>
</evidence>
<dbReference type="GeneID" id="41591517"/>
<dbReference type="EMBL" id="CP020477">
    <property type="protein sequence ID" value="ARM76545.1"/>
    <property type="molecule type" value="Genomic_DNA"/>
</dbReference>
<dbReference type="Proteomes" id="UP000193404">
    <property type="component" value="Chromosome"/>
</dbReference>
<evidence type="ECO:0000313" key="7">
    <source>
        <dbReference type="EMBL" id="ARM76545.1"/>
    </source>
</evidence>
<reference evidence="7 8" key="1">
    <citation type="submission" date="2017-03" db="EMBL/GenBank/DDBJ databases">
        <title>Sulfur activation and transportation mechanism of thermophilic Archaea Acidianus manzaensis YN-25.</title>
        <authorList>
            <person name="Ma Y."/>
            <person name="Yang Y."/>
            <person name="Xia J."/>
        </authorList>
    </citation>
    <scope>NUCLEOTIDE SEQUENCE [LARGE SCALE GENOMIC DNA]</scope>
    <source>
        <strain evidence="7 8">YN-25</strain>
    </source>
</reference>
<feature type="domain" description="DUF4443" evidence="5">
    <location>
        <begin position="108"/>
        <end position="192"/>
    </location>
</feature>
<gene>
    <name evidence="7" type="ORF">B6F84_11295</name>
</gene>
<dbReference type="Pfam" id="PF22167">
    <property type="entry name" value="PH0730-like_N"/>
    <property type="match status" value="1"/>
</dbReference>
<keyword evidence="4" id="KW-0648">Protein biosynthesis</keyword>
<proteinExistence type="predicted"/>
<dbReference type="SUPFAM" id="SSF46785">
    <property type="entry name" value="Winged helix' DNA-binding domain"/>
    <property type="match status" value="1"/>
</dbReference>
<name>A0A1W6K217_9CREN</name>
<dbReference type="GO" id="GO:0004812">
    <property type="term" value="F:aminoacyl-tRNA ligase activity"/>
    <property type="evidence" value="ECO:0007669"/>
    <property type="project" value="InterPro"/>
</dbReference>
<dbReference type="InterPro" id="IPR004115">
    <property type="entry name" value="GAD-like_sf"/>
</dbReference>
<dbReference type="InterPro" id="IPR036388">
    <property type="entry name" value="WH-like_DNA-bd_sf"/>
</dbReference>
<dbReference type="OrthoDB" id="35967at2157"/>
<dbReference type="GO" id="GO:0006412">
    <property type="term" value="P:translation"/>
    <property type="evidence" value="ECO:0007669"/>
    <property type="project" value="UniProtKB-KW"/>
</dbReference>
<evidence type="ECO:0000256" key="3">
    <source>
        <dbReference type="ARBA" id="ARBA00022840"/>
    </source>
</evidence>
<dbReference type="InterPro" id="IPR054039">
    <property type="entry name" value="PH0730-like_N"/>
</dbReference>
<dbReference type="STRING" id="282676.B6F84_11295"/>
<dbReference type="GO" id="GO:0005737">
    <property type="term" value="C:cytoplasm"/>
    <property type="evidence" value="ECO:0007669"/>
    <property type="project" value="InterPro"/>
</dbReference>
<keyword evidence="1" id="KW-0436">Ligase</keyword>
<sequence length="205" mass="23087">MDIQLIINDITKPKQGNRPNFDEAHVIYAMDIIYKEQPIGRPTLIRKLGLGEATVKTLLKRLKESNIIKVDKVGGAELTELGKELLSEWNSKISIEKTELKSISWNSMMIIAKNEADLLNKIKVTQLRDMIIKAGANAALIAIIKSNEIELPPKTSEFSIPGLIEEIKKHCEKCENNDLIVFITPDDIHLAYKVGLILFENRVNS</sequence>
<feature type="domain" description="PH0730-like N-terminal" evidence="6">
    <location>
        <begin position="36"/>
        <end position="84"/>
    </location>
</feature>
<evidence type="ECO:0000259" key="5">
    <source>
        <dbReference type="Pfam" id="PF14544"/>
    </source>
</evidence>
<dbReference type="InterPro" id="IPR029349">
    <property type="entry name" value="DUF4443"/>
</dbReference>
<keyword evidence="8" id="KW-1185">Reference proteome</keyword>
<evidence type="ECO:0000313" key="8">
    <source>
        <dbReference type="Proteomes" id="UP000193404"/>
    </source>
</evidence>
<organism evidence="7 8">
    <name type="scientific">Acidianus manzaensis</name>
    <dbReference type="NCBI Taxonomy" id="282676"/>
    <lineage>
        <taxon>Archaea</taxon>
        <taxon>Thermoproteota</taxon>
        <taxon>Thermoprotei</taxon>
        <taxon>Sulfolobales</taxon>
        <taxon>Sulfolobaceae</taxon>
        <taxon>Acidianus</taxon>
    </lineage>
</organism>
<dbReference type="KEGG" id="aman:B6F84_11295"/>
<dbReference type="RefSeq" id="WP_148692334.1">
    <property type="nucleotide sequence ID" value="NZ_CP020477.1"/>
</dbReference>
<keyword evidence="2" id="KW-0547">Nucleotide-binding</keyword>
<dbReference type="AlphaFoldDB" id="A0A1W6K217"/>
<dbReference type="Pfam" id="PF14544">
    <property type="entry name" value="DUF4443"/>
    <property type="match status" value="1"/>
</dbReference>
<dbReference type="InterPro" id="IPR036390">
    <property type="entry name" value="WH_DNA-bd_sf"/>
</dbReference>
<keyword evidence="3" id="KW-0067">ATP-binding</keyword>
<evidence type="ECO:0000259" key="6">
    <source>
        <dbReference type="Pfam" id="PF22167"/>
    </source>
</evidence>
<dbReference type="GO" id="GO:0005524">
    <property type="term" value="F:ATP binding"/>
    <property type="evidence" value="ECO:0007669"/>
    <property type="project" value="UniProtKB-KW"/>
</dbReference>
<evidence type="ECO:0000256" key="1">
    <source>
        <dbReference type="ARBA" id="ARBA00022598"/>
    </source>
</evidence>
<dbReference type="Gene3D" id="1.10.10.10">
    <property type="entry name" value="Winged helix-like DNA-binding domain superfamily/Winged helix DNA-binding domain"/>
    <property type="match status" value="1"/>
</dbReference>
<accession>A0A1W6K217</accession>
<dbReference type="SUPFAM" id="SSF55261">
    <property type="entry name" value="GAD domain-like"/>
    <property type="match status" value="1"/>
</dbReference>